<dbReference type="Proteomes" id="UP000214610">
    <property type="component" value="Unassembled WGS sequence"/>
</dbReference>
<dbReference type="SUPFAM" id="SSF51735">
    <property type="entry name" value="NAD(P)-binding Rossmann-fold domains"/>
    <property type="match status" value="1"/>
</dbReference>
<evidence type="ECO:0000313" key="12">
    <source>
        <dbReference type="Proteomes" id="UP000214610"/>
    </source>
</evidence>
<dbReference type="GeneID" id="78363096"/>
<evidence type="ECO:0000256" key="5">
    <source>
        <dbReference type="ARBA" id="ARBA00013189"/>
    </source>
</evidence>
<evidence type="ECO:0000256" key="1">
    <source>
        <dbReference type="ARBA" id="ARBA00000083"/>
    </source>
</evidence>
<dbReference type="GO" id="GO:0003978">
    <property type="term" value="F:UDP-glucose 4-epimerase activity"/>
    <property type="evidence" value="ECO:0007669"/>
    <property type="project" value="UniProtKB-UniRule"/>
</dbReference>
<accession>A0A227KR55</accession>
<dbReference type="NCBIfam" id="TIGR01179">
    <property type="entry name" value="galE"/>
    <property type="match status" value="1"/>
</dbReference>
<evidence type="ECO:0000256" key="2">
    <source>
        <dbReference type="ARBA" id="ARBA00001911"/>
    </source>
</evidence>
<dbReference type="Pfam" id="PF16363">
    <property type="entry name" value="GDP_Man_Dehyd"/>
    <property type="match status" value="1"/>
</dbReference>
<gene>
    <name evidence="11" type="ORF">ADH67_00980</name>
</gene>
<dbReference type="NCBIfam" id="NF007956">
    <property type="entry name" value="PRK10675.1"/>
    <property type="match status" value="1"/>
</dbReference>
<comment type="similarity">
    <text evidence="4 9">Belongs to the NAD(P)-dependent epimerase/dehydratase family.</text>
</comment>
<dbReference type="GO" id="GO:0006012">
    <property type="term" value="P:galactose metabolic process"/>
    <property type="evidence" value="ECO:0007669"/>
    <property type="project" value="UniProtKB-UniPathway"/>
</dbReference>
<evidence type="ECO:0000313" key="11">
    <source>
        <dbReference type="EMBL" id="OXE50908.1"/>
    </source>
</evidence>
<protein>
    <recommendedName>
        <fullName evidence="6 9">UDP-glucose 4-epimerase</fullName>
        <ecNumber evidence="5 9">5.1.3.2</ecNumber>
    </recommendedName>
</protein>
<comment type="catalytic activity">
    <reaction evidence="1 9">
        <text>UDP-alpha-D-glucose = UDP-alpha-D-galactose</text>
        <dbReference type="Rhea" id="RHEA:22168"/>
        <dbReference type="ChEBI" id="CHEBI:58885"/>
        <dbReference type="ChEBI" id="CHEBI:66914"/>
        <dbReference type="EC" id="5.1.3.2"/>
    </reaction>
</comment>
<evidence type="ECO:0000259" key="10">
    <source>
        <dbReference type="Pfam" id="PF16363"/>
    </source>
</evidence>
<dbReference type="Gene3D" id="3.90.25.10">
    <property type="entry name" value="UDP-galactose 4-epimerase, domain 1"/>
    <property type="match status" value="1"/>
</dbReference>
<comment type="cofactor">
    <cofactor evidence="2 9">
        <name>NAD(+)</name>
        <dbReference type="ChEBI" id="CHEBI:57540"/>
    </cofactor>
</comment>
<dbReference type="EC" id="5.1.3.2" evidence="5 9"/>
<comment type="pathway">
    <text evidence="3 9">Carbohydrate metabolism; galactose metabolism.</text>
</comment>
<evidence type="ECO:0000256" key="6">
    <source>
        <dbReference type="ARBA" id="ARBA00018569"/>
    </source>
</evidence>
<sequence length="339" mass="37696">MTKNILVTGGAGYIGSHMVVSLVEAGYNPIIFDNFSNSKPTVLNRIEKITGKRPLLIEGDIRSESDLDKVFTEYKIDSVINFAGKKAVGESESDPLLYFSYNVEGTIVLLRVMKKHGVKEFIFSSSATVYGDPGYDEFDETTPLAPINNYGLSKWMIEEVLRKIFRAEPNWSIAILRYFNPVGAHESGLIGEDPNGIPNNLMPFISQVAVGKRNHLNVFGNDYPTADGTGCRDYIHVMDLVDGHLQALKALKHQPQLLTVNLGTGSSTSVLELVHAFEKASGKKVPYQICPRRAGDKAAYWTNPAKAKTVLNWEAKRGIEEMCADTWRWQSMNPNGYED</sequence>
<dbReference type="InterPro" id="IPR036291">
    <property type="entry name" value="NAD(P)-bd_dom_sf"/>
</dbReference>
<dbReference type="PANTHER" id="PTHR43725">
    <property type="entry name" value="UDP-GLUCOSE 4-EPIMERASE"/>
    <property type="match status" value="1"/>
</dbReference>
<name>A0A227KR55_9BURK</name>
<dbReference type="Gene3D" id="3.40.50.720">
    <property type="entry name" value="NAD(P)-binding Rossmann-like Domain"/>
    <property type="match status" value="1"/>
</dbReference>
<keyword evidence="7 9" id="KW-0520">NAD</keyword>
<proteinExistence type="inferred from homology"/>
<evidence type="ECO:0000256" key="4">
    <source>
        <dbReference type="ARBA" id="ARBA00007637"/>
    </source>
</evidence>
<feature type="domain" description="NAD(P)-binding" evidence="10">
    <location>
        <begin position="6"/>
        <end position="326"/>
    </location>
</feature>
<dbReference type="EMBL" id="NHMP01000001">
    <property type="protein sequence ID" value="OXE50908.1"/>
    <property type="molecule type" value="Genomic_DNA"/>
</dbReference>
<evidence type="ECO:0000256" key="3">
    <source>
        <dbReference type="ARBA" id="ARBA00004947"/>
    </source>
</evidence>
<keyword evidence="9" id="KW-0119">Carbohydrate metabolism</keyword>
<keyword evidence="12" id="KW-1185">Reference proteome</keyword>
<comment type="caution">
    <text evidence="11">The sequence shown here is derived from an EMBL/GenBank/DDBJ whole genome shotgun (WGS) entry which is preliminary data.</text>
</comment>
<evidence type="ECO:0000256" key="8">
    <source>
        <dbReference type="ARBA" id="ARBA00023235"/>
    </source>
</evidence>
<keyword evidence="8 9" id="KW-0413">Isomerase</keyword>
<evidence type="ECO:0000256" key="7">
    <source>
        <dbReference type="ARBA" id="ARBA00023027"/>
    </source>
</evidence>
<dbReference type="UniPathway" id="UPA00214"/>
<dbReference type="InterPro" id="IPR005886">
    <property type="entry name" value="UDP_G4E"/>
</dbReference>
<dbReference type="InterPro" id="IPR016040">
    <property type="entry name" value="NAD(P)-bd_dom"/>
</dbReference>
<reference evidence="12" key="1">
    <citation type="submission" date="2017-05" db="EMBL/GenBank/DDBJ databases">
        <title>Improved OligoMM genomes.</title>
        <authorList>
            <person name="Garzetti D."/>
        </authorList>
    </citation>
    <scope>NUCLEOTIDE SEQUENCE [LARGE SCALE GENOMIC DNA]</scope>
    <source>
        <strain evidence="12">YL45</strain>
    </source>
</reference>
<organism evidence="11 12">
    <name type="scientific">Turicimonas muris</name>
    <dbReference type="NCBI Taxonomy" id="1796652"/>
    <lineage>
        <taxon>Bacteria</taxon>
        <taxon>Pseudomonadati</taxon>
        <taxon>Pseudomonadota</taxon>
        <taxon>Betaproteobacteria</taxon>
        <taxon>Burkholderiales</taxon>
        <taxon>Sutterellaceae</taxon>
        <taxon>Turicimonas</taxon>
    </lineage>
</organism>
<dbReference type="AlphaFoldDB" id="A0A227KR55"/>
<comment type="subunit">
    <text evidence="9">Homodimer.</text>
</comment>
<evidence type="ECO:0000256" key="9">
    <source>
        <dbReference type="RuleBase" id="RU366046"/>
    </source>
</evidence>
<dbReference type="GO" id="GO:0005829">
    <property type="term" value="C:cytosol"/>
    <property type="evidence" value="ECO:0007669"/>
    <property type="project" value="TreeGrafter"/>
</dbReference>
<dbReference type="CDD" id="cd05247">
    <property type="entry name" value="UDP_G4E_1_SDR_e"/>
    <property type="match status" value="1"/>
</dbReference>
<dbReference type="PANTHER" id="PTHR43725:SF47">
    <property type="entry name" value="UDP-GLUCOSE 4-EPIMERASE"/>
    <property type="match status" value="1"/>
</dbReference>
<dbReference type="RefSeq" id="WP_066590821.1">
    <property type="nucleotide sequence ID" value="NZ_CAJTBZ010000023.1"/>
</dbReference>